<dbReference type="EMBL" id="CM008048">
    <property type="protein sequence ID" value="PVH61934.1"/>
    <property type="molecule type" value="Genomic_DNA"/>
</dbReference>
<reference evidence="1" key="1">
    <citation type="submission" date="2018-04" db="EMBL/GenBank/DDBJ databases">
        <title>WGS assembly of Panicum hallii.</title>
        <authorList>
            <person name="Lovell J."/>
            <person name="Jenkins J."/>
            <person name="Lowry D."/>
            <person name="Mamidi S."/>
            <person name="Sreedasyam A."/>
            <person name="Weng X."/>
            <person name="Barry K."/>
            <person name="Bonette J."/>
            <person name="Campitelli B."/>
            <person name="Daum C."/>
            <person name="Gordon S."/>
            <person name="Gould B."/>
            <person name="Lipzen A."/>
            <person name="Macqueen A."/>
            <person name="Palacio-Mejia J."/>
            <person name="Plott C."/>
            <person name="Shakirov E."/>
            <person name="Shu S."/>
            <person name="Yoshinaga Y."/>
            <person name="Zane M."/>
            <person name="Rokhsar D."/>
            <person name="Grimwood J."/>
            <person name="Schmutz J."/>
            <person name="Juenger T."/>
        </authorList>
    </citation>
    <scope>NUCLEOTIDE SEQUENCE [LARGE SCALE GENOMIC DNA]</scope>
    <source>
        <strain evidence="1">FIL2</strain>
    </source>
</reference>
<proteinExistence type="predicted"/>
<dbReference type="Gramene" id="PVH61934">
    <property type="protein sequence ID" value="PVH61934"/>
    <property type="gene ID" value="PAHAL_3G162200"/>
</dbReference>
<accession>A0A2T8KIG2</accession>
<organism evidence="1">
    <name type="scientific">Panicum hallii</name>
    <dbReference type="NCBI Taxonomy" id="206008"/>
    <lineage>
        <taxon>Eukaryota</taxon>
        <taxon>Viridiplantae</taxon>
        <taxon>Streptophyta</taxon>
        <taxon>Embryophyta</taxon>
        <taxon>Tracheophyta</taxon>
        <taxon>Spermatophyta</taxon>
        <taxon>Magnoliopsida</taxon>
        <taxon>Liliopsida</taxon>
        <taxon>Poales</taxon>
        <taxon>Poaceae</taxon>
        <taxon>PACMAD clade</taxon>
        <taxon>Panicoideae</taxon>
        <taxon>Panicodae</taxon>
        <taxon>Paniceae</taxon>
        <taxon>Panicinae</taxon>
        <taxon>Panicum</taxon>
        <taxon>Panicum sect. Panicum</taxon>
    </lineage>
</organism>
<sequence>MINGALFHGVVISYEQHHTMAVSIHKYLTHDAAQEINFCEISEISCLSVGSERIFFAKIIKFEQILFKFI</sequence>
<gene>
    <name evidence="1" type="ORF">PAHAL_3G162200</name>
</gene>
<protein>
    <submittedName>
        <fullName evidence="1">Uncharacterized protein</fullName>
    </submittedName>
</protein>
<dbReference type="AlphaFoldDB" id="A0A2T8KIG2"/>
<dbReference type="Proteomes" id="UP000243499">
    <property type="component" value="Chromosome 3"/>
</dbReference>
<evidence type="ECO:0000313" key="1">
    <source>
        <dbReference type="EMBL" id="PVH61934.1"/>
    </source>
</evidence>
<name>A0A2T8KIG2_9POAL</name>